<dbReference type="Pfam" id="PF07479">
    <property type="entry name" value="NAD_Gly3P_dh_C"/>
    <property type="match status" value="1"/>
</dbReference>
<dbReference type="SUPFAM" id="SSF48179">
    <property type="entry name" value="6-phosphogluconate dehydrogenase C-terminal domain-like"/>
    <property type="match status" value="1"/>
</dbReference>
<dbReference type="SUPFAM" id="SSF51735">
    <property type="entry name" value="NAD(P)-binding Rossmann-fold domains"/>
    <property type="match status" value="1"/>
</dbReference>
<evidence type="ECO:0000313" key="11">
    <source>
        <dbReference type="EMBL" id="KAA8906407.1"/>
    </source>
</evidence>
<evidence type="ECO:0000256" key="8">
    <source>
        <dbReference type="RuleBase" id="RU361243"/>
    </source>
</evidence>
<evidence type="ECO:0000256" key="7">
    <source>
        <dbReference type="RuleBase" id="RU000437"/>
    </source>
</evidence>
<sequence>MPLTLPPSSIATAARSLTAAAASTAANSTTATAARRLSLIKRNLTPVPVAAAAKMTAAYTRKHRVTVIGSGNWGSAISKIVAENTKAHPTIFEPEIFMWVFEENYQLPSDHPKYDASKHSSPQKLTTLINDLHENVKYLPSITLPSNVVATPDIKAAVRDATILVFNVPHQFMGNICKQLEGAVLPYARAVSCIKGVEVSADGISLFSDYIGKRLGIYCGALSGANIANEVAAEKFSETTVAYDPPGHLTPLPEELPPVDHSVMKHLFHRPYFHVRVVNDVAGVSLGGALKNVIALAAGFVDGLGWGDNAKAAVMRVGLMEMQKFGRMFFQETCRAGTFTEESCGVADLITSCNGGRNHRCAMLSVREGKSIEEIEARVLNGQKLQGTSTAREVNQFLAQRGLEKEFPLMTGVYLILSGQAKVEDLPKMIEREENDK</sequence>
<organism evidence="11 12">
    <name type="scientific">Sphaerosporella brunnea</name>
    <dbReference type="NCBI Taxonomy" id="1250544"/>
    <lineage>
        <taxon>Eukaryota</taxon>
        <taxon>Fungi</taxon>
        <taxon>Dikarya</taxon>
        <taxon>Ascomycota</taxon>
        <taxon>Pezizomycotina</taxon>
        <taxon>Pezizomycetes</taxon>
        <taxon>Pezizales</taxon>
        <taxon>Pyronemataceae</taxon>
        <taxon>Sphaerosporella</taxon>
    </lineage>
</organism>
<evidence type="ECO:0000256" key="2">
    <source>
        <dbReference type="ARBA" id="ARBA00013218"/>
    </source>
</evidence>
<feature type="domain" description="Glycerol-3-phosphate dehydrogenase NAD-dependent C-terminal" evidence="10">
    <location>
        <begin position="280"/>
        <end position="426"/>
    </location>
</feature>
<dbReference type="GO" id="GO:0046168">
    <property type="term" value="P:glycerol-3-phosphate catabolic process"/>
    <property type="evidence" value="ECO:0007669"/>
    <property type="project" value="UniProtKB-UniRule"/>
</dbReference>
<dbReference type="PANTHER" id="PTHR11728:SF8">
    <property type="entry name" value="GLYCEROL-3-PHOSPHATE DEHYDROGENASE [NAD(+)]-RELATED"/>
    <property type="match status" value="1"/>
</dbReference>
<name>A0A5J5EXK3_9PEZI</name>
<dbReference type="InterPro" id="IPR013328">
    <property type="entry name" value="6PGD_dom2"/>
</dbReference>
<dbReference type="GO" id="GO:0042803">
    <property type="term" value="F:protein homodimerization activity"/>
    <property type="evidence" value="ECO:0007669"/>
    <property type="project" value="InterPro"/>
</dbReference>
<keyword evidence="3 7" id="KW-0560">Oxidoreductase</keyword>
<dbReference type="AlphaFoldDB" id="A0A5J5EXK3"/>
<dbReference type="InParanoid" id="A0A5J5EXK3"/>
<dbReference type="PRINTS" id="PR00077">
    <property type="entry name" value="GPDHDRGNASE"/>
</dbReference>
<comment type="catalytic activity">
    <reaction evidence="5 8">
        <text>sn-glycerol 3-phosphate + NAD(+) = dihydroxyacetone phosphate + NADH + H(+)</text>
        <dbReference type="Rhea" id="RHEA:11092"/>
        <dbReference type="ChEBI" id="CHEBI:15378"/>
        <dbReference type="ChEBI" id="CHEBI:57540"/>
        <dbReference type="ChEBI" id="CHEBI:57597"/>
        <dbReference type="ChEBI" id="CHEBI:57642"/>
        <dbReference type="ChEBI" id="CHEBI:57945"/>
        <dbReference type="EC" id="1.1.1.8"/>
    </reaction>
</comment>
<dbReference type="Proteomes" id="UP000326924">
    <property type="component" value="Unassembled WGS sequence"/>
</dbReference>
<comment type="similarity">
    <text evidence="1 7">Belongs to the NAD-dependent glycerol-3-phosphate dehydrogenase family.</text>
</comment>
<evidence type="ECO:0000259" key="10">
    <source>
        <dbReference type="Pfam" id="PF07479"/>
    </source>
</evidence>
<dbReference type="PROSITE" id="PS00957">
    <property type="entry name" value="NAD_G3PDH"/>
    <property type="match status" value="1"/>
</dbReference>
<reference evidence="11 12" key="1">
    <citation type="submission" date="2019-09" db="EMBL/GenBank/DDBJ databases">
        <title>Draft genome of the ectomycorrhizal ascomycete Sphaerosporella brunnea.</title>
        <authorList>
            <consortium name="DOE Joint Genome Institute"/>
            <person name="Benucci G.M."/>
            <person name="Marozzi G."/>
            <person name="Antonielli L."/>
            <person name="Sanchez S."/>
            <person name="Marco P."/>
            <person name="Wang X."/>
            <person name="Falini L.B."/>
            <person name="Barry K."/>
            <person name="Haridas S."/>
            <person name="Lipzen A."/>
            <person name="Labutti K."/>
            <person name="Grigoriev I.V."/>
            <person name="Murat C."/>
            <person name="Martin F."/>
            <person name="Albertini E."/>
            <person name="Donnini D."/>
            <person name="Bonito G."/>
        </authorList>
    </citation>
    <scope>NUCLEOTIDE SEQUENCE [LARGE SCALE GENOMIC DNA]</scope>
    <source>
        <strain evidence="11 12">Sb_GMNB300</strain>
    </source>
</reference>
<evidence type="ECO:0000256" key="1">
    <source>
        <dbReference type="ARBA" id="ARBA00011009"/>
    </source>
</evidence>
<dbReference type="InterPro" id="IPR017751">
    <property type="entry name" value="G3P_DH_NAD-dep_euk"/>
</dbReference>
<dbReference type="GO" id="GO:0051287">
    <property type="term" value="F:NAD binding"/>
    <property type="evidence" value="ECO:0007669"/>
    <property type="project" value="UniProtKB-UniRule"/>
</dbReference>
<dbReference type="NCBIfam" id="TIGR03376">
    <property type="entry name" value="glycerol3P_DH"/>
    <property type="match status" value="1"/>
</dbReference>
<evidence type="ECO:0000256" key="3">
    <source>
        <dbReference type="ARBA" id="ARBA00023002"/>
    </source>
</evidence>
<dbReference type="GO" id="GO:0005975">
    <property type="term" value="P:carbohydrate metabolic process"/>
    <property type="evidence" value="ECO:0007669"/>
    <property type="project" value="InterPro"/>
</dbReference>
<dbReference type="Gene3D" id="1.10.1040.10">
    <property type="entry name" value="N-(1-d-carboxylethyl)-l-norvaline Dehydrogenase, domain 2"/>
    <property type="match status" value="1"/>
</dbReference>
<accession>A0A5J5EXK3</accession>
<evidence type="ECO:0000256" key="5">
    <source>
        <dbReference type="ARBA" id="ARBA00048683"/>
    </source>
</evidence>
<keyword evidence="4 7" id="KW-0520">NAD</keyword>
<feature type="domain" description="Glycerol-3-phosphate dehydrogenase NAD-dependent N-terminal" evidence="9">
    <location>
        <begin position="65"/>
        <end position="244"/>
    </location>
</feature>
<dbReference type="PANTHER" id="PTHR11728">
    <property type="entry name" value="GLYCEROL-3-PHOSPHATE DEHYDROGENASE"/>
    <property type="match status" value="1"/>
</dbReference>
<dbReference type="Gene3D" id="3.40.50.720">
    <property type="entry name" value="NAD(P)-binding Rossmann-like Domain"/>
    <property type="match status" value="1"/>
</dbReference>
<dbReference type="InterPro" id="IPR006109">
    <property type="entry name" value="G3P_DH_NAD-dep_C"/>
</dbReference>
<evidence type="ECO:0000256" key="6">
    <source>
        <dbReference type="ARBA" id="ARBA00072861"/>
    </source>
</evidence>
<gene>
    <name evidence="11" type="ORF">FN846DRAFT_948782</name>
</gene>
<dbReference type="GO" id="GO:0005829">
    <property type="term" value="C:cytosol"/>
    <property type="evidence" value="ECO:0007669"/>
    <property type="project" value="TreeGrafter"/>
</dbReference>
<dbReference type="Pfam" id="PF01210">
    <property type="entry name" value="NAD_Gly3P_dh_N"/>
    <property type="match status" value="1"/>
</dbReference>
<dbReference type="FunFam" id="1.10.1040.10:FF:000004">
    <property type="entry name" value="Glycerol-3-phosphate dehydrogenase [NAD(+)]"/>
    <property type="match status" value="1"/>
</dbReference>
<dbReference type="InterPro" id="IPR006168">
    <property type="entry name" value="G3P_DH_NAD-dep"/>
</dbReference>
<protein>
    <recommendedName>
        <fullName evidence="6 8">Glycerol-3-phosphate dehydrogenase [NAD(+)]</fullName>
        <ecNumber evidence="2 8">1.1.1.8</ecNumber>
    </recommendedName>
</protein>
<keyword evidence="12" id="KW-1185">Reference proteome</keyword>
<dbReference type="OrthoDB" id="10263760at2759"/>
<dbReference type="GO" id="GO:0005634">
    <property type="term" value="C:nucleus"/>
    <property type="evidence" value="ECO:0007669"/>
    <property type="project" value="TreeGrafter"/>
</dbReference>
<dbReference type="EC" id="1.1.1.8" evidence="2 8"/>
<dbReference type="InterPro" id="IPR036291">
    <property type="entry name" value="NAD(P)-bd_dom_sf"/>
</dbReference>
<comment type="caution">
    <text evidence="11">The sequence shown here is derived from an EMBL/GenBank/DDBJ whole genome shotgun (WGS) entry which is preliminary data.</text>
</comment>
<dbReference type="EMBL" id="VXIS01000089">
    <property type="protein sequence ID" value="KAA8906407.1"/>
    <property type="molecule type" value="Genomic_DNA"/>
</dbReference>
<dbReference type="FunFam" id="3.40.50.720:FF:000294">
    <property type="entry name" value="Glycerol-3-phosphate dehydrogenase [NAD(+)]"/>
    <property type="match status" value="1"/>
</dbReference>
<dbReference type="InterPro" id="IPR011128">
    <property type="entry name" value="G3P_DH_NAD-dep_N"/>
</dbReference>
<dbReference type="InterPro" id="IPR008927">
    <property type="entry name" value="6-PGluconate_DH-like_C_sf"/>
</dbReference>
<dbReference type="FunCoup" id="A0A5J5EXK3">
    <property type="interactions" value="585"/>
</dbReference>
<proteinExistence type="inferred from homology"/>
<evidence type="ECO:0000256" key="4">
    <source>
        <dbReference type="ARBA" id="ARBA00023027"/>
    </source>
</evidence>
<evidence type="ECO:0000313" key="12">
    <source>
        <dbReference type="Proteomes" id="UP000326924"/>
    </source>
</evidence>
<evidence type="ECO:0000259" key="9">
    <source>
        <dbReference type="Pfam" id="PF01210"/>
    </source>
</evidence>
<dbReference type="GO" id="GO:0141152">
    <property type="term" value="F:glycerol-3-phosphate dehydrogenase (NAD+) activity"/>
    <property type="evidence" value="ECO:0007669"/>
    <property type="project" value="UniProtKB-UniRule"/>
</dbReference>